<comment type="similarity">
    <text evidence="1">Belongs to the ABC transporter superfamily.</text>
</comment>
<sequence length="353" mass="38682">MLEIDLKHFQGDFHLAFQEKIGSGVTALFGPSGSGKSTMLRLICGLDRPASGTIRFRGELLSDGRKSVPPHKRRFGVVFQEPLLFPHFSVRQNLHYGRWFNRAPSAQHEDAIVAMLGIGHLLDRRPAKLSGGERQRVSIGRALMASPRLLLLDEPLAALDQARKDEILPFLERLHTHIRIPIIYVSHAPAEILRIADRMIALREGRIVATGTPQDLLARDLKPQDDLRSAGVILDAIVVAHNAETGLSRLAVGEAEIQVLAGALEPGAKRRVHIAARDVMLATERPAGISALNVLESKVVAVDEIGSHQFDVIMDCAGQRIIARITRYSFDMLALASGKPVFAIVKSVALDAY</sequence>
<dbReference type="AlphaFoldDB" id="A0A8J3DLN1"/>
<dbReference type="Pfam" id="PF03459">
    <property type="entry name" value="TOBE"/>
    <property type="match status" value="1"/>
</dbReference>
<keyword evidence="8" id="KW-1278">Translocase</keyword>
<evidence type="ECO:0000256" key="2">
    <source>
        <dbReference type="ARBA" id="ARBA00022448"/>
    </source>
</evidence>
<evidence type="ECO:0000256" key="10">
    <source>
        <dbReference type="PROSITE-ProRule" id="PRU01213"/>
    </source>
</evidence>
<keyword evidence="2" id="KW-0813">Transport</keyword>
<reference evidence="13" key="2">
    <citation type="submission" date="2020-09" db="EMBL/GenBank/DDBJ databases">
        <authorList>
            <person name="Sun Q."/>
            <person name="Kim S."/>
        </authorList>
    </citation>
    <scope>NUCLEOTIDE SEQUENCE</scope>
    <source>
        <strain evidence="13">KCTC 42097</strain>
    </source>
</reference>
<keyword evidence="6" id="KW-0547">Nucleotide-binding</keyword>
<keyword evidence="14" id="KW-1185">Reference proteome</keyword>
<dbReference type="Proteomes" id="UP000641137">
    <property type="component" value="Unassembled WGS sequence"/>
</dbReference>
<dbReference type="GO" id="GO:0140359">
    <property type="term" value="F:ABC-type transporter activity"/>
    <property type="evidence" value="ECO:0007669"/>
    <property type="project" value="InterPro"/>
</dbReference>
<dbReference type="SUPFAM" id="SSF50331">
    <property type="entry name" value="MOP-like"/>
    <property type="match status" value="1"/>
</dbReference>
<comment type="caution">
    <text evidence="13">The sequence shown here is derived from an EMBL/GenBank/DDBJ whole genome shotgun (WGS) entry which is preliminary data.</text>
</comment>
<dbReference type="PANTHER" id="PTHR43514:SF4">
    <property type="entry name" value="ABC TRANSPORTER I FAMILY MEMBER 10"/>
    <property type="match status" value="1"/>
</dbReference>
<dbReference type="InterPro" id="IPR011868">
    <property type="entry name" value="ModC_ABC_ATP-bd"/>
</dbReference>
<dbReference type="InterPro" id="IPR027417">
    <property type="entry name" value="P-loop_NTPase"/>
</dbReference>
<protein>
    <submittedName>
        <fullName evidence="13">Molybdenum import ATP-binding protein ModC</fullName>
    </submittedName>
</protein>
<feature type="domain" description="ABC transporter" evidence="11">
    <location>
        <begin position="1"/>
        <end position="229"/>
    </location>
</feature>
<evidence type="ECO:0000256" key="5">
    <source>
        <dbReference type="ARBA" id="ARBA00022519"/>
    </source>
</evidence>
<name>A0A8J3DLN1_9HYPH</name>
<dbReference type="InterPro" id="IPR003439">
    <property type="entry name" value="ABC_transporter-like_ATP-bd"/>
</dbReference>
<dbReference type="InterPro" id="IPR005116">
    <property type="entry name" value="Transp-assoc_OB_typ1"/>
</dbReference>
<dbReference type="PROSITE" id="PS51866">
    <property type="entry name" value="MOP"/>
    <property type="match status" value="1"/>
</dbReference>
<keyword evidence="4 10" id="KW-0500">Molybdenum</keyword>
<dbReference type="GO" id="GO:0016887">
    <property type="term" value="F:ATP hydrolysis activity"/>
    <property type="evidence" value="ECO:0007669"/>
    <property type="project" value="InterPro"/>
</dbReference>
<organism evidence="13 14">
    <name type="scientific">Limoniibacter endophyticus</name>
    <dbReference type="NCBI Taxonomy" id="1565040"/>
    <lineage>
        <taxon>Bacteria</taxon>
        <taxon>Pseudomonadati</taxon>
        <taxon>Pseudomonadota</taxon>
        <taxon>Alphaproteobacteria</taxon>
        <taxon>Hyphomicrobiales</taxon>
        <taxon>Bartonellaceae</taxon>
        <taxon>Limoniibacter</taxon>
    </lineage>
</organism>
<evidence type="ECO:0000313" key="13">
    <source>
        <dbReference type="EMBL" id="GHC81330.1"/>
    </source>
</evidence>
<evidence type="ECO:0000256" key="6">
    <source>
        <dbReference type="ARBA" id="ARBA00022741"/>
    </source>
</evidence>
<evidence type="ECO:0000259" key="11">
    <source>
        <dbReference type="PROSITE" id="PS50893"/>
    </source>
</evidence>
<evidence type="ECO:0000256" key="9">
    <source>
        <dbReference type="ARBA" id="ARBA00023136"/>
    </source>
</evidence>
<evidence type="ECO:0000313" key="14">
    <source>
        <dbReference type="Proteomes" id="UP000641137"/>
    </source>
</evidence>
<keyword evidence="3" id="KW-1003">Cell membrane</keyword>
<keyword evidence="7 13" id="KW-0067">ATP-binding</keyword>
<dbReference type="Pfam" id="PF00005">
    <property type="entry name" value="ABC_tran"/>
    <property type="match status" value="1"/>
</dbReference>
<dbReference type="Gene3D" id="3.40.50.300">
    <property type="entry name" value="P-loop containing nucleotide triphosphate hydrolases"/>
    <property type="match status" value="1"/>
</dbReference>
<dbReference type="GO" id="GO:0016020">
    <property type="term" value="C:membrane"/>
    <property type="evidence" value="ECO:0007669"/>
    <property type="project" value="InterPro"/>
</dbReference>
<dbReference type="EMBL" id="BMZO01000014">
    <property type="protein sequence ID" value="GHC81330.1"/>
    <property type="molecule type" value="Genomic_DNA"/>
</dbReference>
<keyword evidence="5" id="KW-0997">Cell inner membrane</keyword>
<evidence type="ECO:0000256" key="7">
    <source>
        <dbReference type="ARBA" id="ARBA00022840"/>
    </source>
</evidence>
<dbReference type="NCBIfam" id="TIGR02142">
    <property type="entry name" value="modC_ABC"/>
    <property type="match status" value="1"/>
</dbReference>
<dbReference type="GO" id="GO:0015098">
    <property type="term" value="F:molybdate ion transmembrane transporter activity"/>
    <property type="evidence" value="ECO:0007669"/>
    <property type="project" value="InterPro"/>
</dbReference>
<evidence type="ECO:0000256" key="8">
    <source>
        <dbReference type="ARBA" id="ARBA00022967"/>
    </source>
</evidence>
<evidence type="ECO:0000256" key="4">
    <source>
        <dbReference type="ARBA" id="ARBA00022505"/>
    </source>
</evidence>
<accession>A0A8J3DLN1</accession>
<dbReference type="InterPro" id="IPR004606">
    <property type="entry name" value="Mop_domain"/>
</dbReference>
<proteinExistence type="inferred from homology"/>
<evidence type="ECO:0000256" key="1">
    <source>
        <dbReference type="ARBA" id="ARBA00005417"/>
    </source>
</evidence>
<keyword evidence="9" id="KW-0472">Membrane</keyword>
<dbReference type="PANTHER" id="PTHR43514">
    <property type="entry name" value="ABC TRANSPORTER I FAMILY MEMBER 10"/>
    <property type="match status" value="1"/>
</dbReference>
<reference evidence="13" key="1">
    <citation type="journal article" date="2014" name="Int. J. Syst. Evol. Microbiol.">
        <title>Complete genome sequence of Corynebacterium casei LMG S-19264T (=DSM 44701T), isolated from a smear-ripened cheese.</title>
        <authorList>
            <consortium name="US DOE Joint Genome Institute (JGI-PGF)"/>
            <person name="Walter F."/>
            <person name="Albersmeier A."/>
            <person name="Kalinowski J."/>
            <person name="Ruckert C."/>
        </authorList>
    </citation>
    <scope>NUCLEOTIDE SEQUENCE</scope>
    <source>
        <strain evidence="13">KCTC 42097</strain>
    </source>
</reference>
<evidence type="ECO:0000256" key="3">
    <source>
        <dbReference type="ARBA" id="ARBA00022475"/>
    </source>
</evidence>
<dbReference type="InterPro" id="IPR017871">
    <property type="entry name" value="ABC_transporter-like_CS"/>
</dbReference>
<dbReference type="GO" id="GO:0005524">
    <property type="term" value="F:ATP binding"/>
    <property type="evidence" value="ECO:0007669"/>
    <property type="project" value="UniProtKB-KW"/>
</dbReference>
<feature type="domain" description="Mop" evidence="12">
    <location>
        <begin position="288"/>
        <end position="353"/>
    </location>
</feature>
<dbReference type="InterPro" id="IPR008995">
    <property type="entry name" value="Mo/tungstate-bd_C_term_dom"/>
</dbReference>
<dbReference type="InterPro" id="IPR003593">
    <property type="entry name" value="AAA+_ATPase"/>
</dbReference>
<dbReference type="InterPro" id="IPR050334">
    <property type="entry name" value="Molybdenum_import_ModC"/>
</dbReference>
<dbReference type="Gene3D" id="2.40.50.100">
    <property type="match status" value="1"/>
</dbReference>
<dbReference type="SUPFAM" id="SSF52540">
    <property type="entry name" value="P-loop containing nucleoside triphosphate hydrolases"/>
    <property type="match status" value="1"/>
</dbReference>
<dbReference type="PROSITE" id="PS00211">
    <property type="entry name" value="ABC_TRANSPORTER_1"/>
    <property type="match status" value="1"/>
</dbReference>
<dbReference type="RefSeq" id="WP_189493027.1">
    <property type="nucleotide sequence ID" value="NZ_BMZO01000014.1"/>
</dbReference>
<dbReference type="PROSITE" id="PS50893">
    <property type="entry name" value="ABC_TRANSPORTER_2"/>
    <property type="match status" value="1"/>
</dbReference>
<evidence type="ECO:0000259" key="12">
    <source>
        <dbReference type="PROSITE" id="PS51866"/>
    </source>
</evidence>
<gene>
    <name evidence="13" type="primary">modC</name>
    <name evidence="13" type="ORF">GCM10010136_34890</name>
</gene>
<dbReference type="SMART" id="SM00382">
    <property type="entry name" value="AAA"/>
    <property type="match status" value="1"/>
</dbReference>